<keyword evidence="1" id="KW-1133">Transmembrane helix</keyword>
<proteinExistence type="predicted"/>
<dbReference type="AlphaFoldDB" id="A0A2M8HE44"/>
<comment type="caution">
    <text evidence="2">The sequence shown here is derived from an EMBL/GenBank/DDBJ whole genome shotgun (WGS) entry which is preliminary data.</text>
</comment>
<keyword evidence="1" id="KW-0472">Membrane</keyword>
<dbReference type="EMBL" id="PGCP01000003">
    <property type="protein sequence ID" value="PJC94846.1"/>
    <property type="molecule type" value="Genomic_DNA"/>
</dbReference>
<evidence type="ECO:0000313" key="2">
    <source>
        <dbReference type="EMBL" id="PJC94846.1"/>
    </source>
</evidence>
<evidence type="ECO:0000313" key="3">
    <source>
        <dbReference type="Proteomes" id="UP000232060"/>
    </source>
</evidence>
<accession>A0A2M8HE44</accession>
<organism evidence="2 3">
    <name type="scientific">Aeromonas lusitana</name>
    <dbReference type="NCBI Taxonomy" id="931529"/>
    <lineage>
        <taxon>Bacteria</taxon>
        <taxon>Pseudomonadati</taxon>
        <taxon>Pseudomonadota</taxon>
        <taxon>Gammaproteobacteria</taxon>
        <taxon>Aeromonadales</taxon>
        <taxon>Aeromonadaceae</taxon>
        <taxon>Aeromonas</taxon>
    </lineage>
</organism>
<gene>
    <name evidence="2" type="ORF">CUC44_02590</name>
</gene>
<protein>
    <submittedName>
        <fullName evidence="2">Uncharacterized protein</fullName>
    </submittedName>
</protein>
<keyword evidence="3" id="KW-1185">Reference proteome</keyword>
<evidence type="ECO:0000256" key="1">
    <source>
        <dbReference type="SAM" id="Phobius"/>
    </source>
</evidence>
<sequence>MKLIWWLGDGKLRDHQAMMQETPQQKGVVIMAVGTVVTVEIVIRALALGYPEIVVCPRLFVMPDMD</sequence>
<feature type="transmembrane region" description="Helical" evidence="1">
    <location>
        <begin position="28"/>
        <end position="50"/>
    </location>
</feature>
<name>A0A2M8HE44_9GAMM</name>
<reference evidence="2 3" key="1">
    <citation type="submission" date="2017-11" db="EMBL/GenBank/DDBJ databases">
        <title>Draft genome sequence of environmental isolate Aeromonas lusitania sp. nov. MDC 2473.</title>
        <authorList>
            <person name="Colston S.M."/>
            <person name="Navarro A."/>
            <person name="Martinez-Murcia A.J."/>
            <person name="Graf J."/>
        </authorList>
    </citation>
    <scope>NUCLEOTIDE SEQUENCE [LARGE SCALE GENOMIC DNA]</scope>
    <source>
        <strain evidence="2 3">MDC 2473</strain>
    </source>
</reference>
<keyword evidence="1" id="KW-0812">Transmembrane</keyword>
<dbReference type="Proteomes" id="UP000232060">
    <property type="component" value="Unassembled WGS sequence"/>
</dbReference>